<feature type="transmembrane region" description="Helical" evidence="3">
    <location>
        <begin position="102"/>
        <end position="125"/>
    </location>
</feature>
<dbReference type="AlphaFoldDB" id="A0A255XKN1"/>
<evidence type="ECO:0000313" key="4">
    <source>
        <dbReference type="EMBL" id="OYQ17547.1"/>
    </source>
</evidence>
<dbReference type="Gene3D" id="1.10.1760.20">
    <property type="match status" value="1"/>
</dbReference>
<keyword evidence="2" id="KW-1003">Cell membrane</keyword>
<comment type="subcellular location">
    <subcellularLocation>
        <location evidence="2">Cell membrane</location>
        <topology evidence="2">Multi-pass membrane protein</topology>
    </subcellularLocation>
</comment>
<comment type="caution">
    <text evidence="4">The sequence shown here is derived from an EMBL/GenBank/DDBJ whole genome shotgun (WGS) entry which is preliminary data.</text>
</comment>
<feature type="transmembrane region" description="Helical" evidence="3">
    <location>
        <begin position="69"/>
        <end position="96"/>
    </location>
</feature>
<dbReference type="InterPro" id="IPR003784">
    <property type="entry name" value="BioY"/>
</dbReference>
<keyword evidence="2 3" id="KW-0472">Membrane</keyword>
<keyword evidence="2" id="KW-0813">Transport</keyword>
<name>A0A255XKN1_9PROT</name>
<dbReference type="GO" id="GO:0015225">
    <property type="term" value="F:biotin transmembrane transporter activity"/>
    <property type="evidence" value="ECO:0007669"/>
    <property type="project" value="UniProtKB-UniRule"/>
</dbReference>
<evidence type="ECO:0000256" key="3">
    <source>
        <dbReference type="SAM" id="Phobius"/>
    </source>
</evidence>
<dbReference type="EMBL" id="NOXS01000034">
    <property type="protein sequence ID" value="OYQ17547.1"/>
    <property type="molecule type" value="Genomic_DNA"/>
</dbReference>
<proteinExistence type="inferred from homology"/>
<evidence type="ECO:0000313" key="5">
    <source>
        <dbReference type="Proteomes" id="UP000216361"/>
    </source>
</evidence>
<evidence type="ECO:0000256" key="1">
    <source>
        <dbReference type="ARBA" id="ARBA00010692"/>
    </source>
</evidence>
<comment type="similarity">
    <text evidence="1 2">Belongs to the BioY family.</text>
</comment>
<keyword evidence="5" id="KW-1185">Reference proteome</keyword>
<dbReference type="Proteomes" id="UP000216361">
    <property type="component" value="Unassembled WGS sequence"/>
</dbReference>
<accession>A0A255XKN1</accession>
<gene>
    <name evidence="4" type="ORF">CHR90_15480</name>
</gene>
<reference evidence="4 5" key="1">
    <citation type="submission" date="2017-07" db="EMBL/GenBank/DDBJ databases">
        <title>Elstera cyanobacteriorum sp. nov., a novel bacterium isolated from cyanobacterial aggregates in a eutrophic lake.</title>
        <authorList>
            <person name="Cai H."/>
        </authorList>
    </citation>
    <scope>NUCLEOTIDE SEQUENCE [LARGE SCALE GENOMIC DNA]</scope>
    <source>
        <strain evidence="4 5">TH019</strain>
    </source>
</reference>
<organism evidence="4 5">
    <name type="scientific">Elstera cyanobacteriorum</name>
    <dbReference type="NCBI Taxonomy" id="2022747"/>
    <lineage>
        <taxon>Bacteria</taxon>
        <taxon>Pseudomonadati</taxon>
        <taxon>Pseudomonadota</taxon>
        <taxon>Alphaproteobacteria</taxon>
        <taxon>Rhodospirillales</taxon>
        <taxon>Rhodospirillaceae</taxon>
        <taxon>Elstera</taxon>
    </lineage>
</organism>
<dbReference type="GO" id="GO:0005886">
    <property type="term" value="C:plasma membrane"/>
    <property type="evidence" value="ECO:0007669"/>
    <property type="project" value="UniProtKB-SubCell"/>
</dbReference>
<dbReference type="PANTHER" id="PTHR34295">
    <property type="entry name" value="BIOTIN TRANSPORTER BIOY"/>
    <property type="match status" value="1"/>
</dbReference>
<dbReference type="PIRSF" id="PIRSF016661">
    <property type="entry name" value="BioY"/>
    <property type="match status" value="1"/>
</dbReference>
<protein>
    <recommendedName>
        <fullName evidence="2">Biotin transporter</fullName>
    </recommendedName>
</protein>
<evidence type="ECO:0000256" key="2">
    <source>
        <dbReference type="PIRNR" id="PIRNR016661"/>
    </source>
</evidence>
<dbReference type="Pfam" id="PF02632">
    <property type="entry name" value="BioY"/>
    <property type="match status" value="1"/>
</dbReference>
<dbReference type="OrthoDB" id="9803495at2"/>
<dbReference type="PANTHER" id="PTHR34295:SF1">
    <property type="entry name" value="BIOTIN TRANSPORTER BIOY"/>
    <property type="match status" value="1"/>
</dbReference>
<feature type="transmembrane region" description="Helical" evidence="3">
    <location>
        <begin position="34"/>
        <end position="57"/>
    </location>
</feature>
<keyword evidence="3" id="KW-1133">Transmembrane helix</keyword>
<feature type="transmembrane region" description="Helical" evidence="3">
    <location>
        <begin position="137"/>
        <end position="159"/>
    </location>
</feature>
<sequence length="165" mass="16677">MTKAVAILIGSLVLAASAQIQVPMYPVPMTMQTYAVLIIGALGGRVIGVGAIAAYLLEGAMGLPVFAGGASTAAFFGPTAGFLIGFLISGALAAFAAERGLLRGWVSAIAALTVAHLAVFIPGVLWLSTFVGFEKAIAVGFVPFIAGTVLKTGLAVLTVRKADAR</sequence>
<keyword evidence="3" id="KW-0812">Transmembrane</keyword>